<keyword evidence="3" id="KW-1185">Reference proteome</keyword>
<protein>
    <recommendedName>
        <fullName evidence="4">Lipoprotein</fullName>
    </recommendedName>
</protein>
<gene>
    <name evidence="2" type="ORF">GCM10009825_33900</name>
</gene>
<dbReference type="Proteomes" id="UP001500102">
    <property type="component" value="Unassembled WGS sequence"/>
</dbReference>
<evidence type="ECO:0000256" key="1">
    <source>
        <dbReference type="SAM" id="SignalP"/>
    </source>
</evidence>
<name>A0ABN2ZK43_9MICC</name>
<feature type="signal peptide" evidence="1">
    <location>
        <begin position="1"/>
        <end position="33"/>
    </location>
</feature>
<proteinExistence type="predicted"/>
<evidence type="ECO:0000313" key="2">
    <source>
        <dbReference type="EMBL" id="GAA2143494.1"/>
    </source>
</evidence>
<sequence length="162" mass="16845">MAFCLKYRGRRFTTAALMGALLLLAPISGCSSAAGGEPPCFPPAYSLTPAEATLGDKVTVAAPDADCNPRYGMNARIQVSLTDASGAEVVKATTAMNDAGGFSYTFVVPLRAVAGDAVVTAVPYNIDWCDDTGRNNRVAASGDVLPERVSCVIPMQPLAITR</sequence>
<dbReference type="RefSeq" id="WP_344367582.1">
    <property type="nucleotide sequence ID" value="NZ_BAAAQB010000041.1"/>
</dbReference>
<keyword evidence="1" id="KW-0732">Signal</keyword>
<dbReference type="EMBL" id="BAAAQB010000041">
    <property type="protein sequence ID" value="GAA2143494.1"/>
    <property type="molecule type" value="Genomic_DNA"/>
</dbReference>
<reference evidence="2 3" key="1">
    <citation type="journal article" date="2019" name="Int. J. Syst. Evol. Microbiol.">
        <title>The Global Catalogue of Microorganisms (GCM) 10K type strain sequencing project: providing services to taxonomists for standard genome sequencing and annotation.</title>
        <authorList>
            <consortium name="The Broad Institute Genomics Platform"/>
            <consortium name="The Broad Institute Genome Sequencing Center for Infectious Disease"/>
            <person name="Wu L."/>
            <person name="Ma J."/>
        </authorList>
    </citation>
    <scope>NUCLEOTIDE SEQUENCE [LARGE SCALE GENOMIC DNA]</scope>
    <source>
        <strain evidence="2 3">JCM 15921</strain>
    </source>
</reference>
<evidence type="ECO:0000313" key="3">
    <source>
        <dbReference type="Proteomes" id="UP001500102"/>
    </source>
</evidence>
<evidence type="ECO:0008006" key="4">
    <source>
        <dbReference type="Google" id="ProtNLM"/>
    </source>
</evidence>
<comment type="caution">
    <text evidence="2">The sequence shown here is derived from an EMBL/GenBank/DDBJ whole genome shotgun (WGS) entry which is preliminary data.</text>
</comment>
<feature type="chain" id="PRO_5045314563" description="Lipoprotein" evidence="1">
    <location>
        <begin position="34"/>
        <end position="162"/>
    </location>
</feature>
<accession>A0ABN2ZK43</accession>
<organism evidence="2 3">
    <name type="scientific">Arthrobacter humicola</name>
    <dbReference type="NCBI Taxonomy" id="409291"/>
    <lineage>
        <taxon>Bacteria</taxon>
        <taxon>Bacillati</taxon>
        <taxon>Actinomycetota</taxon>
        <taxon>Actinomycetes</taxon>
        <taxon>Micrococcales</taxon>
        <taxon>Micrococcaceae</taxon>
        <taxon>Arthrobacter</taxon>
    </lineage>
</organism>